<dbReference type="RefSeq" id="WP_060930362.1">
    <property type="nucleotide sequence ID" value="NZ_KQ959775.1"/>
</dbReference>
<protein>
    <recommendedName>
        <fullName evidence="3">Phage head-tail adaptor</fullName>
    </recommendedName>
</protein>
<accession>A0A133ZYV1</accession>
<dbReference type="Proteomes" id="UP000070394">
    <property type="component" value="Unassembled WGS sequence"/>
</dbReference>
<dbReference type="OrthoDB" id="9802430at2"/>
<dbReference type="STRING" id="467210.HMPREF1866_00395"/>
<evidence type="ECO:0000313" key="2">
    <source>
        <dbReference type="Proteomes" id="UP000070394"/>
    </source>
</evidence>
<evidence type="ECO:0008006" key="3">
    <source>
        <dbReference type="Google" id="ProtNLM"/>
    </source>
</evidence>
<keyword evidence="2" id="KW-1185">Reference proteome</keyword>
<gene>
    <name evidence="1" type="ORF">HMPREF1866_00395</name>
</gene>
<name>A0A133ZYV1_9FIRM</name>
<reference evidence="2" key="1">
    <citation type="submission" date="2016-01" db="EMBL/GenBank/DDBJ databases">
        <authorList>
            <person name="Mitreva M."/>
            <person name="Pepin K.H."/>
            <person name="Mihindukulasuriya K.A."/>
            <person name="Fulton R."/>
            <person name="Fronick C."/>
            <person name="O'Laughlin M."/>
            <person name="Miner T."/>
            <person name="Herter B."/>
            <person name="Rosa B.A."/>
            <person name="Cordes M."/>
            <person name="Tomlinson C."/>
            <person name="Wollam A."/>
            <person name="Palsikar V.B."/>
            <person name="Mardis E.R."/>
            <person name="Wilson R.K."/>
        </authorList>
    </citation>
    <scope>NUCLEOTIDE SEQUENCE [LARGE SCALE GENOMIC DNA]</scope>
    <source>
        <strain evidence="2">DNF00896</strain>
    </source>
</reference>
<comment type="caution">
    <text evidence="1">The sequence shown here is derived from an EMBL/GenBank/DDBJ whole genome shotgun (WGS) entry which is preliminary data.</text>
</comment>
<sequence length="111" mass="12787">MVRKSFKEIVNQDIDNIFINTSEFSDIHNVDGRNMPIQIDDNEVIEREKKAKSNMDGVYVKQKLIYVKAKDFGPLPAIGRQIMLDGKRYLVVDSTDEYGLYTITLEGNRSK</sequence>
<proteinExistence type="predicted"/>
<evidence type="ECO:0000313" key="1">
    <source>
        <dbReference type="EMBL" id="KXB60614.1"/>
    </source>
</evidence>
<dbReference type="PATRIC" id="fig|467210.3.peg.390"/>
<dbReference type="AlphaFoldDB" id="A0A133ZYV1"/>
<dbReference type="EMBL" id="LSDA01000011">
    <property type="protein sequence ID" value="KXB60614.1"/>
    <property type="molecule type" value="Genomic_DNA"/>
</dbReference>
<organism evidence="1 2">
    <name type="scientific">Lachnoanaerobaculum saburreum</name>
    <dbReference type="NCBI Taxonomy" id="467210"/>
    <lineage>
        <taxon>Bacteria</taxon>
        <taxon>Bacillati</taxon>
        <taxon>Bacillota</taxon>
        <taxon>Clostridia</taxon>
        <taxon>Lachnospirales</taxon>
        <taxon>Lachnospiraceae</taxon>
        <taxon>Lachnoanaerobaculum</taxon>
    </lineage>
</organism>